<accession>A0A8S5VHL2</accession>
<dbReference type="EMBL" id="BK016267">
    <property type="protein sequence ID" value="DAG06245.1"/>
    <property type="molecule type" value="Genomic_DNA"/>
</dbReference>
<evidence type="ECO:0008006" key="2">
    <source>
        <dbReference type="Google" id="ProtNLM"/>
    </source>
</evidence>
<protein>
    <recommendedName>
        <fullName evidence="2">DNA pilot protein</fullName>
    </recommendedName>
</protein>
<sequence>MGSFLSTLSGIAGAVSPIVGAGLSLLGSHKAQKASYDAIDRQNSFNEYMYNKYKNPVNASKLLLQAGINPAFAYGNIAGNMGSTPEQTAPVDTSATRDAFPNAVNAFAQMQQSNLIRSQVTRQEIDNNYAAAEKAAQIAKMVQETTGLKYDNYLKKSSQDMQLNILKQTEQQMYTKTYADNLLAQGSAWELATKAMYARIGQPLQFQKDRLEIAYTAAQIAYQQKVNKWYDKMSKAQMDSLYTNAAAAIVGARASAQNAATNAKVGVSQAANLDKDTFVKGQQNYRDNNLFKVTLQSLKLGVQQQSFDTHLKLSTPGKMLQGFGMLGKYTLGSWSPLKF</sequence>
<organism evidence="1">
    <name type="scientific">Siphoviridae sp. ct3z32</name>
    <dbReference type="NCBI Taxonomy" id="2825327"/>
    <lineage>
        <taxon>Viruses</taxon>
        <taxon>Duplodnaviria</taxon>
        <taxon>Heunggongvirae</taxon>
        <taxon>Uroviricota</taxon>
        <taxon>Caudoviricetes</taxon>
    </lineage>
</organism>
<evidence type="ECO:0000313" key="1">
    <source>
        <dbReference type="EMBL" id="DAG06245.1"/>
    </source>
</evidence>
<proteinExistence type="predicted"/>
<name>A0A8S5VHL2_9CAUD</name>
<reference evidence="1" key="1">
    <citation type="journal article" date="2021" name="Proc. Natl. Acad. Sci. U.S.A.">
        <title>A Catalog of Tens of Thousands of Viruses from Human Metagenomes Reveals Hidden Associations with Chronic Diseases.</title>
        <authorList>
            <person name="Tisza M.J."/>
            <person name="Buck C.B."/>
        </authorList>
    </citation>
    <scope>NUCLEOTIDE SEQUENCE</scope>
    <source>
        <strain evidence="1">Ct3z32</strain>
    </source>
</reference>